<dbReference type="Pfam" id="PF08837">
    <property type="entry name" value="DUF1810"/>
    <property type="match status" value="1"/>
</dbReference>
<protein>
    <submittedName>
        <fullName evidence="1">DUF1810 domain-containing protein</fullName>
    </submittedName>
</protein>
<comment type="caution">
    <text evidence="1">The sequence shown here is derived from an EMBL/GenBank/DDBJ whole genome shotgun (WGS) entry which is preliminary data.</text>
</comment>
<dbReference type="Gene3D" id="1.25.40.380">
    <property type="entry name" value="Protein of unknown function DUF1810"/>
    <property type="match status" value="1"/>
</dbReference>
<sequence length="150" mass="16724">MSTVVNAVNNDPYDLARFVSAQNNSFDQAFTEVKNGRKSSHWMWYIFPQLRGLGRSSMSQYYGISGAKEASAYLNHDLLGSRLIAICEALLSVEGRSATDIFGKPDDMKLLSCATLFAYVAGADSIFDKILEKYYDDGVDQRTVQMLQNP</sequence>
<dbReference type="EMBL" id="JACJPY010000093">
    <property type="protein sequence ID" value="MBD2152274.1"/>
    <property type="molecule type" value="Genomic_DNA"/>
</dbReference>
<organism evidence="1 2">
    <name type="scientific">Pseudanabaena cinerea FACHB-1277</name>
    <dbReference type="NCBI Taxonomy" id="2949581"/>
    <lineage>
        <taxon>Bacteria</taxon>
        <taxon>Bacillati</taxon>
        <taxon>Cyanobacteriota</taxon>
        <taxon>Cyanophyceae</taxon>
        <taxon>Pseudanabaenales</taxon>
        <taxon>Pseudanabaenaceae</taxon>
        <taxon>Pseudanabaena</taxon>
        <taxon>Pseudanabaena cinerea</taxon>
    </lineage>
</organism>
<reference evidence="1" key="1">
    <citation type="journal article" date="2015" name="ISME J.">
        <title>Draft Genome Sequence of Streptomyces incarnatus NRRL8089, which Produces the Nucleoside Antibiotic Sinefungin.</title>
        <authorList>
            <person name="Oshima K."/>
            <person name="Hattori M."/>
            <person name="Shimizu H."/>
            <person name="Fukuda K."/>
            <person name="Nemoto M."/>
            <person name="Inagaki K."/>
            <person name="Tamura T."/>
        </authorList>
    </citation>
    <scope>NUCLEOTIDE SEQUENCE</scope>
    <source>
        <strain evidence="1">FACHB-1277</strain>
    </source>
</reference>
<evidence type="ECO:0000313" key="2">
    <source>
        <dbReference type="Proteomes" id="UP000631421"/>
    </source>
</evidence>
<dbReference type="Proteomes" id="UP000631421">
    <property type="component" value="Unassembled WGS sequence"/>
</dbReference>
<keyword evidence="2" id="KW-1185">Reference proteome</keyword>
<dbReference type="InterPro" id="IPR014937">
    <property type="entry name" value="DUF1810"/>
</dbReference>
<dbReference type="RefSeq" id="WP_190352682.1">
    <property type="nucleotide sequence ID" value="NZ_JACJPY010000093.1"/>
</dbReference>
<reference evidence="1" key="2">
    <citation type="submission" date="2020-08" db="EMBL/GenBank/DDBJ databases">
        <authorList>
            <person name="Chen M."/>
            <person name="Teng W."/>
            <person name="Zhao L."/>
            <person name="Hu C."/>
            <person name="Zhou Y."/>
            <person name="Han B."/>
            <person name="Song L."/>
            <person name="Shu W."/>
        </authorList>
    </citation>
    <scope>NUCLEOTIDE SEQUENCE</scope>
    <source>
        <strain evidence="1">FACHB-1277</strain>
    </source>
</reference>
<proteinExistence type="predicted"/>
<name>A0A926UVW9_9CYAN</name>
<evidence type="ECO:0000313" key="1">
    <source>
        <dbReference type="EMBL" id="MBD2152274.1"/>
    </source>
</evidence>
<dbReference type="AlphaFoldDB" id="A0A926UVW9"/>
<accession>A0A926UVW9</accession>
<dbReference type="PIRSF" id="PIRSF008546">
    <property type="entry name" value="UCP008546"/>
    <property type="match status" value="1"/>
</dbReference>
<dbReference type="SUPFAM" id="SSF140736">
    <property type="entry name" value="Rv1873-like"/>
    <property type="match status" value="1"/>
</dbReference>
<gene>
    <name evidence="1" type="ORF">H6F44_19445</name>
</gene>
<dbReference type="InterPro" id="IPR036287">
    <property type="entry name" value="Rv1873-like_sf"/>
</dbReference>